<dbReference type="Gene3D" id="3.40.50.720">
    <property type="entry name" value="NAD(P)-binding Rossmann-like Domain"/>
    <property type="match status" value="1"/>
</dbReference>
<organism evidence="7 8">
    <name type="scientific">Evtepia gabavorous</name>
    <dbReference type="NCBI Taxonomy" id="2211183"/>
    <lineage>
        <taxon>Bacteria</taxon>
        <taxon>Bacillati</taxon>
        <taxon>Bacillota</taxon>
        <taxon>Clostridia</taxon>
        <taxon>Eubacteriales</taxon>
        <taxon>Evtepia</taxon>
    </lineage>
</organism>
<evidence type="ECO:0000256" key="1">
    <source>
        <dbReference type="ARBA" id="ARBA00001947"/>
    </source>
</evidence>
<dbReference type="PANTHER" id="PTHR42813">
    <property type="entry name" value="ZINC-TYPE ALCOHOL DEHYDROGENASE-LIKE"/>
    <property type="match status" value="1"/>
</dbReference>
<keyword evidence="3" id="KW-0479">Metal-binding</keyword>
<gene>
    <name evidence="7" type="ORF">DV520_05320</name>
</gene>
<accession>A0A3E2B4C4</accession>
<comment type="caution">
    <text evidence="7">The sequence shown here is derived from an EMBL/GenBank/DDBJ whole genome shotgun (WGS) entry which is preliminary data.</text>
</comment>
<dbReference type="InterPro" id="IPR013154">
    <property type="entry name" value="ADH-like_N"/>
</dbReference>
<dbReference type="AlphaFoldDB" id="A0A3E2B4C4"/>
<keyword evidence="4" id="KW-0862">Zinc</keyword>
<proteinExistence type="inferred from homology"/>
<protein>
    <submittedName>
        <fullName evidence="7">NAD(P)-dependent alcohol dehydrogenase</fullName>
    </submittedName>
</protein>
<evidence type="ECO:0000259" key="5">
    <source>
        <dbReference type="Pfam" id="PF00107"/>
    </source>
</evidence>
<dbReference type="PANTHER" id="PTHR42813:SF4">
    <property type="entry name" value="NADP-DEPENDENT ISOPROPANOL DEHYDROGENASE"/>
    <property type="match status" value="1"/>
</dbReference>
<dbReference type="InterPro" id="IPR036291">
    <property type="entry name" value="NAD(P)-bd_dom_sf"/>
</dbReference>
<comment type="similarity">
    <text evidence="2">Belongs to the zinc-containing alcohol dehydrogenase family.</text>
</comment>
<name>A0A3E2B4C4_9FIRM</name>
<dbReference type="InterPro" id="IPR011032">
    <property type="entry name" value="GroES-like_sf"/>
</dbReference>
<evidence type="ECO:0000256" key="3">
    <source>
        <dbReference type="ARBA" id="ARBA00022723"/>
    </source>
</evidence>
<reference evidence="7 8" key="1">
    <citation type="submission" date="2018-07" db="EMBL/GenBank/DDBJ databases">
        <title>GABA Modulating Bacteria of the Human Gut Microbiota.</title>
        <authorList>
            <person name="Strandwitz P."/>
            <person name="Kim K.H."/>
            <person name="Terekhova D."/>
            <person name="Liu J.K."/>
            <person name="Sharma A."/>
            <person name="Levering J."/>
            <person name="Mcdonald D."/>
            <person name="Dietrich D."/>
            <person name="Ramadhar T.R."/>
            <person name="Lekbua A."/>
            <person name="Mroue N."/>
            <person name="Liston C."/>
            <person name="Stewart E.J."/>
            <person name="Dubin M.J."/>
            <person name="Zengler K."/>
            <person name="Knight R."/>
            <person name="Gilbert J.A."/>
            <person name="Clardy J."/>
            <person name="Lewis K."/>
        </authorList>
    </citation>
    <scope>NUCLEOTIDE SEQUENCE [LARGE SCALE GENOMIC DNA]</scope>
    <source>
        <strain evidence="7 8">KLE1738</strain>
    </source>
</reference>
<dbReference type="RefSeq" id="WP_021919041.1">
    <property type="nucleotide sequence ID" value="NZ_CAKXKJ010000006.1"/>
</dbReference>
<dbReference type="Pfam" id="PF08240">
    <property type="entry name" value="ADH_N"/>
    <property type="match status" value="1"/>
</dbReference>
<dbReference type="EMBL" id="QQRQ01000006">
    <property type="protein sequence ID" value="RFT06872.1"/>
    <property type="molecule type" value="Genomic_DNA"/>
</dbReference>
<evidence type="ECO:0000313" key="7">
    <source>
        <dbReference type="EMBL" id="RFT06872.1"/>
    </source>
</evidence>
<feature type="domain" description="Alcohol dehydrogenase-like N-terminal" evidence="6">
    <location>
        <begin position="29"/>
        <end position="126"/>
    </location>
</feature>
<dbReference type="GeneID" id="97995155"/>
<dbReference type="InterPro" id="IPR013149">
    <property type="entry name" value="ADH-like_C"/>
</dbReference>
<dbReference type="SUPFAM" id="SSF51735">
    <property type="entry name" value="NAD(P)-binding Rossmann-fold domains"/>
    <property type="match status" value="1"/>
</dbReference>
<comment type="cofactor">
    <cofactor evidence="1">
        <name>Zn(2+)</name>
        <dbReference type="ChEBI" id="CHEBI:29105"/>
    </cofactor>
</comment>
<evidence type="ECO:0000313" key="8">
    <source>
        <dbReference type="Proteomes" id="UP000260649"/>
    </source>
</evidence>
<dbReference type="Proteomes" id="UP000260649">
    <property type="component" value="Unassembled WGS sequence"/>
</dbReference>
<keyword evidence="8" id="KW-1185">Reference proteome</keyword>
<evidence type="ECO:0000259" key="6">
    <source>
        <dbReference type="Pfam" id="PF08240"/>
    </source>
</evidence>
<evidence type="ECO:0000256" key="2">
    <source>
        <dbReference type="ARBA" id="ARBA00008072"/>
    </source>
</evidence>
<dbReference type="OrthoDB" id="9769198at2"/>
<dbReference type="SUPFAM" id="SSF50129">
    <property type="entry name" value="GroES-like"/>
    <property type="match status" value="1"/>
</dbReference>
<sequence length="349" mass="36837">MRAFAYLSQGQAGWVEKAPPQATGFDGIIRPLLVSPCTSDVHNVEIGCLAPHRILGHEGLGEIVAVGDQVRDFQVGEIVVVPPVTPDWRTVPSQLGAHQHCAGLITGQKLSNGEDGLLAEYVRIRDLDANAARIPPGVSWEGAVMAADMLNTGLYGAQLADVQPGDTVVVMGVGPVGLMAIAGAKLRGAGRILAIGSRPAGLALAQFYGATDLVNYKEGDVTRQIHLLTHKQGADCCICAGGGPDALGQAVTMVRWGGTVGNVNYFTTQGDLPIPNVRYGFGMGNKTIRGGECPGGRARMEKLLALLQYGRVDPVPLITHRFQGLPQVETAFALMRDKPPELVKTIVSL</sequence>
<feature type="domain" description="Alcohol dehydrogenase-like C-terminal" evidence="5">
    <location>
        <begin position="175"/>
        <end position="307"/>
    </location>
</feature>
<dbReference type="Gene3D" id="3.90.180.10">
    <property type="entry name" value="Medium-chain alcohol dehydrogenases, catalytic domain"/>
    <property type="match status" value="1"/>
</dbReference>
<dbReference type="Pfam" id="PF00107">
    <property type="entry name" value="ADH_zinc_N"/>
    <property type="match status" value="1"/>
</dbReference>
<evidence type="ECO:0000256" key="4">
    <source>
        <dbReference type="ARBA" id="ARBA00022833"/>
    </source>
</evidence>
<dbReference type="SMR" id="A0A3E2B4C4"/>
<dbReference type="GO" id="GO:0046872">
    <property type="term" value="F:metal ion binding"/>
    <property type="evidence" value="ECO:0007669"/>
    <property type="project" value="UniProtKB-KW"/>
</dbReference>